<dbReference type="InterPro" id="IPR036226">
    <property type="entry name" value="LipOase_C_sf"/>
</dbReference>
<keyword evidence="1" id="KW-0479">Metal-binding</keyword>
<dbReference type="GO" id="GO:0016702">
    <property type="term" value="F:oxidoreductase activity, acting on single donors with incorporation of molecular oxygen, incorporation of two atoms of oxygen"/>
    <property type="evidence" value="ECO:0007669"/>
    <property type="project" value="InterPro"/>
</dbReference>
<dbReference type="OrthoDB" id="5912511at2"/>
<feature type="domain" description="Lipoxygenase" evidence="4">
    <location>
        <begin position="224"/>
        <end position="668"/>
    </location>
</feature>
<evidence type="ECO:0000313" key="5">
    <source>
        <dbReference type="EMBL" id="EPX61755.1"/>
    </source>
</evidence>
<evidence type="ECO:0000313" key="6">
    <source>
        <dbReference type="Proteomes" id="UP000011682"/>
    </source>
</evidence>
<evidence type="ECO:0000256" key="3">
    <source>
        <dbReference type="SAM" id="MobiDB-lite"/>
    </source>
</evidence>
<evidence type="ECO:0000259" key="4">
    <source>
        <dbReference type="PROSITE" id="PS51393"/>
    </source>
</evidence>
<comment type="caution">
    <text evidence="5">The sequence shown here is derived from an EMBL/GenBank/DDBJ whole genome shotgun (WGS) entry which is preliminary data.</text>
</comment>
<dbReference type="RefSeq" id="WP_002643454.1">
    <property type="nucleotide sequence ID" value="NZ_ANAH02000009.1"/>
</dbReference>
<name>S9PBG6_CYSF2</name>
<dbReference type="GO" id="GO:0046872">
    <property type="term" value="F:metal ion binding"/>
    <property type="evidence" value="ECO:0007669"/>
    <property type="project" value="UniProtKB-KW"/>
</dbReference>
<proteinExistence type="predicted"/>
<keyword evidence="6" id="KW-1185">Reference proteome</keyword>
<keyword evidence="2" id="KW-0560">Oxidoreductase</keyword>
<dbReference type="PANTHER" id="PTHR11771">
    <property type="entry name" value="LIPOXYGENASE"/>
    <property type="match status" value="1"/>
</dbReference>
<organism evidence="5 6">
    <name type="scientific">Cystobacter fuscus (strain ATCC 25194 / DSM 2262 / NBRC 100088 / M29)</name>
    <dbReference type="NCBI Taxonomy" id="1242864"/>
    <lineage>
        <taxon>Bacteria</taxon>
        <taxon>Pseudomonadati</taxon>
        <taxon>Myxococcota</taxon>
        <taxon>Myxococcia</taxon>
        <taxon>Myxococcales</taxon>
        <taxon>Cystobacterineae</taxon>
        <taxon>Archangiaceae</taxon>
        <taxon>Cystobacter</taxon>
    </lineage>
</organism>
<dbReference type="PRINTS" id="PR00087">
    <property type="entry name" value="LIPOXYGENASE"/>
</dbReference>
<dbReference type="EMBL" id="ANAH02000009">
    <property type="protein sequence ID" value="EPX61755.1"/>
    <property type="molecule type" value="Genomic_DNA"/>
</dbReference>
<dbReference type="Proteomes" id="UP000011682">
    <property type="component" value="Unassembled WGS sequence"/>
</dbReference>
<evidence type="ECO:0000256" key="2">
    <source>
        <dbReference type="ARBA" id="ARBA00023002"/>
    </source>
</evidence>
<dbReference type="InterPro" id="IPR013819">
    <property type="entry name" value="LipOase_C"/>
</dbReference>
<dbReference type="PROSITE" id="PS51393">
    <property type="entry name" value="LIPOXYGENASE_3"/>
    <property type="match status" value="1"/>
</dbReference>
<evidence type="ECO:0000256" key="1">
    <source>
        <dbReference type="ARBA" id="ARBA00022723"/>
    </source>
</evidence>
<dbReference type="SUPFAM" id="SSF48484">
    <property type="entry name" value="Lipoxigenase"/>
    <property type="match status" value="1"/>
</dbReference>
<dbReference type="Gene3D" id="1.20.245.10">
    <property type="entry name" value="Lipoxygenase-1, Domain 5"/>
    <property type="match status" value="1"/>
</dbReference>
<dbReference type="Pfam" id="PF00305">
    <property type="entry name" value="Lipoxygenase"/>
    <property type="match status" value="1"/>
</dbReference>
<feature type="region of interest" description="Disordered" evidence="3">
    <location>
        <begin position="1"/>
        <end position="20"/>
    </location>
</feature>
<dbReference type="InterPro" id="IPR000907">
    <property type="entry name" value="LipOase"/>
</dbReference>
<feature type="compositionally biased region" description="Polar residues" evidence="3">
    <location>
        <begin position="1"/>
        <end position="11"/>
    </location>
</feature>
<gene>
    <name evidence="5" type="ORF">D187_010374</name>
</gene>
<dbReference type="GO" id="GO:0034440">
    <property type="term" value="P:lipid oxidation"/>
    <property type="evidence" value="ECO:0007669"/>
    <property type="project" value="InterPro"/>
</dbReference>
<protein>
    <submittedName>
        <fullName evidence="5">Arachidonate 15-lipoxygenase</fullName>
    </submittedName>
</protein>
<dbReference type="AlphaFoldDB" id="S9PBG6"/>
<dbReference type="eggNOG" id="COG0753">
    <property type="taxonomic scope" value="Bacteria"/>
</dbReference>
<dbReference type="Gene3D" id="3.10.450.60">
    <property type="match status" value="1"/>
</dbReference>
<reference evidence="5" key="1">
    <citation type="submission" date="2013-05" db="EMBL/GenBank/DDBJ databases">
        <title>Genome assembly of Cystobacter fuscus DSM 2262.</title>
        <authorList>
            <person name="Sharma G."/>
            <person name="Khatri I."/>
            <person name="Kaur C."/>
            <person name="Mayilraj S."/>
            <person name="Subramanian S."/>
        </authorList>
    </citation>
    <scope>NUCLEOTIDE SEQUENCE [LARGE SCALE GENOMIC DNA]</scope>
    <source>
        <strain evidence="5">DSM 2262</strain>
    </source>
</reference>
<accession>S9PBG6</accession>
<sequence length="668" mass="73536">MSTPAQSNTPASVEEKTGPDTFLFGASSAPADPKQLYRYDYKKLAPLAMIATLPKAEKPSHQWMMQCVQLSLRAVHNRLHWDDAVSYTDVDTAELDLNELGLGTVNLDAAPLHAVKPHEAAAMAPADFHQMSPEQFAAAFPGEEGPVSFGGEESKPGVLAVLKMVATISRELIQKGVTDPLGILEFVLNRANVHRTGRPKSLDDYARLFATFERPWFADRYDSDEVFAYLRVAGFNPLVLQRVATPGEKFPVTDAQFRVSIGDTGDSLALAGSEGRLFLCDYAALARVKNGNFPAGPKYCFAPLALFALPRGGSRARRLHAVAIQCGQDSRNHPVFTPADGDAWRKAKLVVTVADFNHHELISHLGRTHLLIGPMVIATRRCIPDEHPVSTLLRPHFEGTLNINDMAQATLVAPGHEVDKSLAGTIWESRRVAAESLLAKPFNELFLPADLEARGVTSASFDYPYREDALALWHAIDEWVSSYVKLYYGSDEQVRADAALQAWAAEIVSQEGGRIPGFGDAGDGRIQTVAYLCQALTMIIFTASAQHAAVNTPQAELMTYAPATPPAAYRAAPLSELDSENSDYLDYLPPLEMAALQMDFLHMLGGVFYTRLGHYETHWFKDKQVAEPLARFQKKLDDIEALITERNHTRFGPYPFLLPSRLPQSINI</sequence>